<dbReference type="InterPro" id="IPR036102">
    <property type="entry name" value="OsmC/Ohrsf"/>
</dbReference>
<dbReference type="InterPro" id="IPR003718">
    <property type="entry name" value="OsmC/Ohr_fam"/>
</dbReference>
<protein>
    <submittedName>
        <fullName evidence="2">Organic hydroperoxide resistance protein</fullName>
    </submittedName>
</protein>
<dbReference type="AlphaFoldDB" id="A0A2Z4IQK0"/>
<dbReference type="Gene3D" id="3.30.300.20">
    <property type="match status" value="1"/>
</dbReference>
<dbReference type="Proteomes" id="UP000248688">
    <property type="component" value="Chromosome"/>
</dbReference>
<dbReference type="PANTHER" id="PTHR33797">
    <property type="entry name" value="ORGANIC HYDROPEROXIDE RESISTANCE PROTEIN-LIKE"/>
    <property type="match status" value="1"/>
</dbReference>
<comment type="similarity">
    <text evidence="1">Belongs to the OsmC/Ohr family.</text>
</comment>
<dbReference type="Gene3D" id="2.20.25.10">
    <property type="match status" value="1"/>
</dbReference>
<dbReference type="GO" id="GO:0006979">
    <property type="term" value="P:response to oxidative stress"/>
    <property type="evidence" value="ECO:0007669"/>
    <property type="project" value="InterPro"/>
</dbReference>
<name>A0A2Z4IQK0_9BACT</name>
<dbReference type="NCBIfam" id="TIGR03561">
    <property type="entry name" value="organ_hyd_perox"/>
    <property type="match status" value="1"/>
</dbReference>
<dbReference type="InterPro" id="IPR019953">
    <property type="entry name" value="OHR"/>
</dbReference>
<organism evidence="2 3">
    <name type="scientific">Echinicola strongylocentroti</name>
    <dbReference type="NCBI Taxonomy" id="1795355"/>
    <lineage>
        <taxon>Bacteria</taxon>
        <taxon>Pseudomonadati</taxon>
        <taxon>Bacteroidota</taxon>
        <taxon>Cytophagia</taxon>
        <taxon>Cytophagales</taxon>
        <taxon>Cyclobacteriaceae</taxon>
        <taxon>Echinicola</taxon>
    </lineage>
</organism>
<sequence length="140" mass="14638">MKTLFETRATAVGGRNGHVKSEDGILDFDVRVPTGMGGKGGEFTNPEQLFAAGYSACFDNAIIHVAAMKKAKIESQTTAAVGLAMTADKSYQLTVALDITIKGADQATAEDIVATAHATCPYSNAVKGNVEVNINVNTDD</sequence>
<proteinExistence type="inferred from homology"/>
<dbReference type="SUPFAM" id="SSF82784">
    <property type="entry name" value="OsmC-like"/>
    <property type="match status" value="1"/>
</dbReference>
<evidence type="ECO:0000313" key="3">
    <source>
        <dbReference type="Proteomes" id="UP000248688"/>
    </source>
</evidence>
<dbReference type="InterPro" id="IPR015946">
    <property type="entry name" value="KH_dom-like_a/b"/>
</dbReference>
<dbReference type="Pfam" id="PF02566">
    <property type="entry name" value="OsmC"/>
    <property type="match status" value="1"/>
</dbReference>
<dbReference type="KEGG" id="est:DN752_23335"/>
<evidence type="ECO:0000313" key="2">
    <source>
        <dbReference type="EMBL" id="AWW32836.1"/>
    </source>
</evidence>
<dbReference type="PANTHER" id="PTHR33797:SF2">
    <property type="entry name" value="ORGANIC HYDROPEROXIDE RESISTANCE PROTEIN-LIKE"/>
    <property type="match status" value="1"/>
</dbReference>
<accession>A0A2Z4IQK0</accession>
<keyword evidence="3" id="KW-1185">Reference proteome</keyword>
<evidence type="ECO:0000256" key="1">
    <source>
        <dbReference type="ARBA" id="ARBA00007378"/>
    </source>
</evidence>
<dbReference type="RefSeq" id="WP_112786208.1">
    <property type="nucleotide sequence ID" value="NZ_CP030041.1"/>
</dbReference>
<dbReference type="OrthoDB" id="9797508at2"/>
<reference evidence="2 3" key="1">
    <citation type="submission" date="2018-06" db="EMBL/GenBank/DDBJ databases">
        <title>Echinicola strongylocentroti sp. nov., isolated from a sea urchin Strongylocentrotus intermedius.</title>
        <authorList>
            <person name="Bae S.S."/>
        </authorList>
    </citation>
    <scope>NUCLEOTIDE SEQUENCE [LARGE SCALE GENOMIC DNA]</scope>
    <source>
        <strain evidence="2 3">MEBiC08714</strain>
    </source>
</reference>
<gene>
    <name evidence="2" type="ORF">DN752_23335</name>
</gene>
<dbReference type="EMBL" id="CP030041">
    <property type="protein sequence ID" value="AWW32836.1"/>
    <property type="molecule type" value="Genomic_DNA"/>
</dbReference>